<keyword evidence="2" id="KW-1185">Reference proteome</keyword>
<sequence>MAKPGGYVVRLTKDRYSVFEEAINEYGWFAEAVPAFTHSRNAPLVCFVVDPSGDVSHIARGRRGVNAGTKQSRLNIEDVSALSSPLNAVLVTDGVPGRNRKAVRERFQNGGLLSPRAFEETVDLLARLAPETRRLIKRFSTTTRQRIARLSPEIREGLAYQKEALAGALNLAGIDRSPLSEWELMDDDAPGSFLEGLSEVRMREDPMVMQDMRQVPGYEYLQDIPNAAAAVFADGKDRLTVIMANRQPLEAQTGSDLIYYNQRFKAFIMVQYKAMEPDDDLGSVFRFPNTKLTEEIERMDEFLEELSKVVAEAATDDFRLNANPFFLKFCPRIQFDPDSTGLTKGMYIPHSYWKLLELDDRLKGPRGGRRLAYSNVSRYLDNTSFAMMVKGAWVGTTIPQSNLLEMWMREIIASGRSITFAVKPHNPDPDGDGVSLLNPNLDLDGKALKKDEDRVRVAVLRR</sequence>
<dbReference type="EMBL" id="CXSU01000012">
    <property type="protein sequence ID" value="CTQ50726.1"/>
    <property type="molecule type" value="Genomic_DNA"/>
</dbReference>
<proteinExistence type="predicted"/>
<name>A0A0M6YNY7_9RHOB</name>
<evidence type="ECO:0000313" key="1">
    <source>
        <dbReference type="EMBL" id="CTQ50726.1"/>
    </source>
</evidence>
<dbReference type="RefSeq" id="WP_144430620.1">
    <property type="nucleotide sequence ID" value="NZ_CXSU01000012.1"/>
</dbReference>
<dbReference type="AlphaFoldDB" id="A0A0M6YNY7"/>
<reference evidence="1 2" key="1">
    <citation type="submission" date="2015-07" db="EMBL/GenBank/DDBJ databases">
        <authorList>
            <person name="Noorani M."/>
        </authorList>
    </citation>
    <scope>NUCLEOTIDE SEQUENCE [LARGE SCALE GENOMIC DNA]</scope>
    <source>
        <strain evidence="1 2">CECT 7802</strain>
    </source>
</reference>
<gene>
    <name evidence="1" type="ORF">JDO7802_02753</name>
</gene>
<protein>
    <submittedName>
        <fullName evidence="1">Uncharacterized protein</fullName>
    </submittedName>
</protein>
<dbReference type="STRING" id="420998.JDO7802_02753"/>
<accession>A0A0M6YNY7</accession>
<dbReference type="OrthoDB" id="4528132at2"/>
<dbReference type="Proteomes" id="UP000049222">
    <property type="component" value="Unassembled WGS sequence"/>
</dbReference>
<evidence type="ECO:0000313" key="2">
    <source>
        <dbReference type="Proteomes" id="UP000049222"/>
    </source>
</evidence>
<organism evidence="1 2">
    <name type="scientific">Jannaschia donghaensis</name>
    <dbReference type="NCBI Taxonomy" id="420998"/>
    <lineage>
        <taxon>Bacteria</taxon>
        <taxon>Pseudomonadati</taxon>
        <taxon>Pseudomonadota</taxon>
        <taxon>Alphaproteobacteria</taxon>
        <taxon>Rhodobacterales</taxon>
        <taxon>Roseobacteraceae</taxon>
        <taxon>Jannaschia</taxon>
    </lineage>
</organism>